<organism evidence="6 7">
    <name type="scientific">Dickeya solani D s0432-1</name>
    <dbReference type="NCBI Taxonomy" id="1231725"/>
    <lineage>
        <taxon>Bacteria</taxon>
        <taxon>Pseudomonadati</taxon>
        <taxon>Pseudomonadota</taxon>
        <taxon>Gammaproteobacteria</taxon>
        <taxon>Enterobacterales</taxon>
        <taxon>Pectobacteriaceae</taxon>
        <taxon>Dickeya</taxon>
    </lineage>
</organism>
<comment type="similarity">
    <text evidence="1">Belongs to the bacterial solute-binding protein 5 family.</text>
</comment>
<evidence type="ECO:0000313" key="7">
    <source>
        <dbReference type="Proteomes" id="UP000017142"/>
    </source>
</evidence>
<dbReference type="PIRSF" id="PIRSF002741">
    <property type="entry name" value="MppA"/>
    <property type="match status" value="1"/>
</dbReference>
<dbReference type="FunFam" id="3.90.76.10:FF:000005">
    <property type="entry name" value="Peptide ABC transporter substrate-binding protein SapA"/>
    <property type="match status" value="1"/>
</dbReference>
<feature type="chain" id="PRO_5043315569" evidence="4">
    <location>
        <begin position="36"/>
        <end position="586"/>
    </location>
</feature>
<dbReference type="CDD" id="cd08493">
    <property type="entry name" value="PBP2_DppA_like"/>
    <property type="match status" value="1"/>
</dbReference>
<dbReference type="GO" id="GO:0030288">
    <property type="term" value="C:outer membrane-bounded periplasmic space"/>
    <property type="evidence" value="ECO:0007669"/>
    <property type="project" value="UniProtKB-ARBA"/>
</dbReference>
<dbReference type="Proteomes" id="UP000017142">
    <property type="component" value="Unassembled WGS sequence"/>
</dbReference>
<dbReference type="AlphaFoldDB" id="A0AAV3K4X4"/>
<dbReference type="PROSITE" id="PS01040">
    <property type="entry name" value="SBP_BACTERIAL_5"/>
    <property type="match status" value="1"/>
</dbReference>
<feature type="domain" description="Solute-binding protein family 5" evidence="5">
    <location>
        <begin position="96"/>
        <end position="473"/>
    </location>
</feature>
<gene>
    <name evidence="6" type="ORF">A544_2480</name>
</gene>
<evidence type="ECO:0000256" key="4">
    <source>
        <dbReference type="SAM" id="SignalP"/>
    </source>
</evidence>
<comment type="caution">
    <text evidence="6">The sequence shown here is derived from an EMBL/GenBank/DDBJ whole genome shotgun (WGS) entry which is preliminary data.</text>
</comment>
<dbReference type="GO" id="GO:0043190">
    <property type="term" value="C:ATP-binding cassette (ABC) transporter complex"/>
    <property type="evidence" value="ECO:0007669"/>
    <property type="project" value="InterPro"/>
</dbReference>
<dbReference type="InterPro" id="IPR030678">
    <property type="entry name" value="Peptide/Ni-bd"/>
</dbReference>
<name>A0AAV3K4X4_9GAMM</name>
<reference evidence="7" key="1">
    <citation type="journal article" date="2013" name="Diversity">
        <title>Genome Sequence of Dickeya solani, a New soft Rot Pathogen of Potato, Suggests its Emergence May Be Related to a Novel Combination of Non-Ribosomal Peptide/Polyketide Synthetase Clusters.</title>
        <authorList>
            <person name="Garlant L."/>
            <person name="Koskinen P."/>
            <person name="Rouhiainen L."/>
            <person name="Laine P."/>
            <person name="Paulin L."/>
            <person name="Auvinen P."/>
            <person name="Holm L."/>
            <person name="Pirhonen M."/>
        </authorList>
    </citation>
    <scope>NUCLEOTIDE SEQUENCE [LARGE SCALE GENOMIC DNA]</scope>
    <source>
        <strain evidence="7">D s0432-1</strain>
    </source>
</reference>
<dbReference type="Gene3D" id="3.10.105.10">
    <property type="entry name" value="Dipeptide-binding Protein, Domain 3"/>
    <property type="match status" value="1"/>
</dbReference>
<protein>
    <submittedName>
        <fullName evidence="6">Peptide transport periplasmic protein</fullName>
    </submittedName>
</protein>
<dbReference type="GO" id="GO:0015833">
    <property type="term" value="P:peptide transport"/>
    <property type="evidence" value="ECO:0007669"/>
    <property type="project" value="TreeGrafter"/>
</dbReference>
<dbReference type="PANTHER" id="PTHR30290">
    <property type="entry name" value="PERIPLASMIC BINDING COMPONENT OF ABC TRANSPORTER"/>
    <property type="match status" value="1"/>
</dbReference>
<keyword evidence="2 4" id="KW-0732">Signal</keyword>
<dbReference type="PANTHER" id="PTHR30290:SF28">
    <property type="entry name" value="ABC TRANSPORTER PERIPLASMIC-BINDING PROTEIN SAPA-RELATED"/>
    <property type="match status" value="1"/>
</dbReference>
<dbReference type="Gene3D" id="3.90.76.10">
    <property type="entry name" value="Dipeptide-binding Protein, Domain 1"/>
    <property type="match status" value="1"/>
</dbReference>
<accession>A0AAV3K4X4</accession>
<dbReference type="GO" id="GO:1904680">
    <property type="term" value="F:peptide transmembrane transporter activity"/>
    <property type="evidence" value="ECO:0007669"/>
    <property type="project" value="TreeGrafter"/>
</dbReference>
<dbReference type="Gene3D" id="3.40.190.10">
    <property type="entry name" value="Periplasmic binding protein-like II"/>
    <property type="match status" value="1"/>
</dbReference>
<evidence type="ECO:0000256" key="3">
    <source>
        <dbReference type="SAM" id="MobiDB-lite"/>
    </source>
</evidence>
<dbReference type="EMBL" id="AMWE01000004">
    <property type="protein sequence ID" value="ERO55942.1"/>
    <property type="molecule type" value="Genomic_DNA"/>
</dbReference>
<evidence type="ECO:0000256" key="2">
    <source>
        <dbReference type="ARBA" id="ARBA00022729"/>
    </source>
</evidence>
<proteinExistence type="inferred from homology"/>
<feature type="signal peptide" evidence="4">
    <location>
        <begin position="1"/>
        <end position="35"/>
    </location>
</feature>
<dbReference type="Pfam" id="PF00496">
    <property type="entry name" value="SBP_bac_5"/>
    <property type="match status" value="1"/>
</dbReference>
<evidence type="ECO:0000256" key="1">
    <source>
        <dbReference type="ARBA" id="ARBA00005695"/>
    </source>
</evidence>
<dbReference type="InterPro" id="IPR023765">
    <property type="entry name" value="SBP_5_CS"/>
</dbReference>
<evidence type="ECO:0000313" key="6">
    <source>
        <dbReference type="EMBL" id="ERO55942.1"/>
    </source>
</evidence>
<dbReference type="SUPFAM" id="SSF53850">
    <property type="entry name" value="Periplasmic binding protein-like II"/>
    <property type="match status" value="1"/>
</dbReference>
<feature type="region of interest" description="Disordered" evidence="3">
    <location>
        <begin position="553"/>
        <end position="586"/>
    </location>
</feature>
<dbReference type="NCBIfam" id="NF011689">
    <property type="entry name" value="PRK15109.1"/>
    <property type="match status" value="1"/>
</dbReference>
<evidence type="ECO:0000259" key="5">
    <source>
        <dbReference type="Pfam" id="PF00496"/>
    </source>
</evidence>
<feature type="compositionally biased region" description="Polar residues" evidence="3">
    <location>
        <begin position="574"/>
        <end position="586"/>
    </location>
</feature>
<dbReference type="InterPro" id="IPR039424">
    <property type="entry name" value="SBP_5"/>
</dbReference>
<dbReference type="InterPro" id="IPR000914">
    <property type="entry name" value="SBP_5_dom"/>
</dbReference>
<sequence>MRYTLYIADCLKKNRMSGKHTLVLALAWLALPVLAQTPPATSTPAQTIRHSGFVYCVNDVLSTFNPQMARSGLMVDTLAAQLYDRLLGVDPYTYRLMPELAQHWDVTDNGSTYRFTLRRDVPFQRTSWFTPSRMMNADDVLFSFQRMLDKKHPFHDVNGGDYPYFDSLQLADNVQSIRKLGDYSIEIRLHSPDASFLWHLATHYAPILSAEYAQQLTQQDRRELLDRQPVGTGPYRLDEYRYGQYVRLKRNDDYWRGQPRMEQVVVDLGSGGTGRLSKLLTGECDVLAYPAASQLTILRNDPRLRLSLRPGMNVAYLAFNVRKPPLDDSRVRHAIALAINNDRLMQSIYYGTAETAASILPRASWAYDNEAQVTEYNPEKARQQLKALGIANLQLQLWVPSASQSYNPSPVKTAELIQADLAQVGIRVTIIPVEGRFQEARLMEMNHDLTLAGWATDSNDPDSVFRPLLSCAAIRSQTNYAHWCDPRFDQVLQDALSSQQLSRRMEYYRVAHHILAEQLPVLPLASSLRMQAYRYDMKGLVLSPFGNASFAGVYRDDGDNEEKNEEKPDGSAVDPSSSAPIQGEQP</sequence>